<dbReference type="Proteomes" id="UP000287033">
    <property type="component" value="Unassembled WGS sequence"/>
</dbReference>
<accession>A0A401RKS0</accession>
<name>A0A401RKS0_CHIPU</name>
<dbReference type="EMBL" id="BEZZ01004592">
    <property type="protein sequence ID" value="GCC18758.1"/>
    <property type="molecule type" value="Genomic_DNA"/>
</dbReference>
<organism evidence="3 4">
    <name type="scientific">Chiloscyllium punctatum</name>
    <name type="common">Brownbanded bambooshark</name>
    <name type="synonym">Hemiscyllium punctatum</name>
    <dbReference type="NCBI Taxonomy" id="137246"/>
    <lineage>
        <taxon>Eukaryota</taxon>
        <taxon>Metazoa</taxon>
        <taxon>Chordata</taxon>
        <taxon>Craniata</taxon>
        <taxon>Vertebrata</taxon>
        <taxon>Chondrichthyes</taxon>
        <taxon>Elasmobranchii</taxon>
        <taxon>Galeomorphii</taxon>
        <taxon>Galeoidea</taxon>
        <taxon>Orectolobiformes</taxon>
        <taxon>Hemiscylliidae</taxon>
        <taxon>Chiloscyllium</taxon>
    </lineage>
</organism>
<proteinExistence type="predicted"/>
<sequence length="171" mass="18449">MLYNTRYSSKRRVTLMITMVWALSFAISCPLLFGLKNHPGKACGRVGLWACGTLVREATAGQEGAERAHHREEPGKPRPAGTPSASQCAIASGSGLTAGKWEAPSSVEVSRAPEWDGPGSFFRGDTLVVRRVMDEEQAPAVRAASRSKVSHQKEKKATQMLAIVLGESRTI</sequence>
<evidence type="ECO:0000313" key="3">
    <source>
        <dbReference type="EMBL" id="GCC18758.1"/>
    </source>
</evidence>
<protein>
    <recommendedName>
        <fullName evidence="5">G-protein coupled receptors family 1 profile domain-containing protein</fullName>
    </recommendedName>
</protein>
<evidence type="ECO:0008006" key="5">
    <source>
        <dbReference type="Google" id="ProtNLM"/>
    </source>
</evidence>
<feature type="compositionally biased region" description="Basic and acidic residues" evidence="1">
    <location>
        <begin position="64"/>
        <end position="76"/>
    </location>
</feature>
<keyword evidence="4" id="KW-1185">Reference proteome</keyword>
<gene>
    <name evidence="3" type="ORF">chiPu_0021711</name>
</gene>
<dbReference type="OrthoDB" id="10656623at2759"/>
<keyword evidence="2" id="KW-1133">Transmembrane helix</keyword>
<dbReference type="PROSITE" id="PS51257">
    <property type="entry name" value="PROKAR_LIPOPROTEIN"/>
    <property type="match status" value="1"/>
</dbReference>
<evidence type="ECO:0000256" key="1">
    <source>
        <dbReference type="SAM" id="MobiDB-lite"/>
    </source>
</evidence>
<comment type="caution">
    <text evidence="3">The sequence shown here is derived from an EMBL/GenBank/DDBJ whole genome shotgun (WGS) entry which is preliminary data.</text>
</comment>
<evidence type="ECO:0000313" key="4">
    <source>
        <dbReference type="Proteomes" id="UP000287033"/>
    </source>
</evidence>
<feature type="region of interest" description="Disordered" evidence="1">
    <location>
        <begin position="60"/>
        <end position="102"/>
    </location>
</feature>
<feature type="transmembrane region" description="Helical" evidence="2">
    <location>
        <begin position="12"/>
        <end position="33"/>
    </location>
</feature>
<keyword evidence="2" id="KW-0472">Membrane</keyword>
<evidence type="ECO:0000256" key="2">
    <source>
        <dbReference type="SAM" id="Phobius"/>
    </source>
</evidence>
<dbReference type="STRING" id="137246.A0A401RKS0"/>
<reference evidence="3 4" key="1">
    <citation type="journal article" date="2018" name="Nat. Ecol. Evol.">
        <title>Shark genomes provide insights into elasmobranch evolution and the origin of vertebrates.</title>
        <authorList>
            <person name="Hara Y"/>
            <person name="Yamaguchi K"/>
            <person name="Onimaru K"/>
            <person name="Kadota M"/>
            <person name="Koyanagi M"/>
            <person name="Keeley SD"/>
            <person name="Tatsumi K"/>
            <person name="Tanaka K"/>
            <person name="Motone F"/>
            <person name="Kageyama Y"/>
            <person name="Nozu R"/>
            <person name="Adachi N"/>
            <person name="Nishimura O"/>
            <person name="Nakagawa R"/>
            <person name="Tanegashima C"/>
            <person name="Kiyatake I"/>
            <person name="Matsumoto R"/>
            <person name="Murakumo K"/>
            <person name="Nishida K"/>
            <person name="Terakita A"/>
            <person name="Kuratani S"/>
            <person name="Sato K"/>
            <person name="Hyodo S Kuraku.S."/>
        </authorList>
    </citation>
    <scope>NUCLEOTIDE SEQUENCE [LARGE SCALE GENOMIC DNA]</scope>
</reference>
<dbReference type="AlphaFoldDB" id="A0A401RKS0"/>
<keyword evidence="2" id="KW-0812">Transmembrane</keyword>